<reference evidence="3" key="2">
    <citation type="submission" date="2019-10" db="EMBL/GenBank/DDBJ databases">
        <authorList>
            <consortium name="NCBI Genome Project"/>
        </authorList>
    </citation>
    <scope>NUCLEOTIDE SEQUENCE</scope>
    <source>
        <strain evidence="3">NI907</strain>
    </source>
</reference>
<dbReference type="AlphaFoldDB" id="A0A6P8BE98"/>
<name>A0A6P8BE98_PYRGI</name>
<dbReference type="RefSeq" id="XP_030985505.1">
    <property type="nucleotide sequence ID" value="XM_031124882.1"/>
</dbReference>
<feature type="chain" id="PRO_5028110046" evidence="1">
    <location>
        <begin position="19"/>
        <end position="146"/>
    </location>
</feature>
<organism evidence="2 3">
    <name type="scientific">Pyricularia grisea</name>
    <name type="common">Crabgrass-specific blast fungus</name>
    <name type="synonym">Magnaporthe grisea</name>
    <dbReference type="NCBI Taxonomy" id="148305"/>
    <lineage>
        <taxon>Eukaryota</taxon>
        <taxon>Fungi</taxon>
        <taxon>Dikarya</taxon>
        <taxon>Ascomycota</taxon>
        <taxon>Pezizomycotina</taxon>
        <taxon>Sordariomycetes</taxon>
        <taxon>Sordariomycetidae</taxon>
        <taxon>Magnaporthales</taxon>
        <taxon>Pyriculariaceae</taxon>
        <taxon>Pyricularia</taxon>
    </lineage>
</organism>
<keyword evidence="2" id="KW-1185">Reference proteome</keyword>
<keyword evidence="1" id="KW-0732">Signal</keyword>
<feature type="signal peptide" evidence="1">
    <location>
        <begin position="1"/>
        <end position="18"/>
    </location>
</feature>
<dbReference type="KEGG" id="pgri:PgNI_04841"/>
<evidence type="ECO:0000313" key="3">
    <source>
        <dbReference type="RefSeq" id="XP_030985505.1"/>
    </source>
</evidence>
<evidence type="ECO:0000256" key="1">
    <source>
        <dbReference type="SAM" id="SignalP"/>
    </source>
</evidence>
<reference evidence="3" key="1">
    <citation type="journal article" date="2019" name="Mol. Biol. Evol.">
        <title>Blast fungal genomes show frequent chromosomal changes, gene gains and losses, and effector gene turnover.</title>
        <authorList>
            <person name="Gomez Luciano L.B."/>
            <person name="Jason Tsai I."/>
            <person name="Chuma I."/>
            <person name="Tosa Y."/>
            <person name="Chen Y.H."/>
            <person name="Li J.Y."/>
            <person name="Li M.Y."/>
            <person name="Jade Lu M.Y."/>
            <person name="Nakayashiki H."/>
            <person name="Li W.H."/>
        </authorList>
    </citation>
    <scope>NUCLEOTIDE SEQUENCE</scope>
    <source>
        <strain evidence="3">NI907</strain>
    </source>
</reference>
<reference evidence="3" key="3">
    <citation type="submission" date="2025-08" db="UniProtKB">
        <authorList>
            <consortium name="RefSeq"/>
        </authorList>
    </citation>
    <scope>IDENTIFICATION</scope>
    <source>
        <strain evidence="3">NI907</strain>
    </source>
</reference>
<protein>
    <submittedName>
        <fullName evidence="3">Uncharacterized protein</fullName>
    </submittedName>
</protein>
<sequence>MQFPSALIFGLLLQSAVAEPVRAAQPQGSCPAGQTPRINGRCPTGAFDSGGVRCPTGSVPPQNGQCPSSYQPCNPGYLAKRDDGTAHSLVPRDGGVIAALGCVIVSAWCCMLCCCRPPKDEKGKKKDRYNSGFMDGWIASNIASDI</sequence>
<proteinExistence type="predicted"/>
<gene>
    <name evidence="3" type="ORF">PgNI_04841</name>
</gene>
<dbReference type="GeneID" id="41959791"/>
<dbReference type="Proteomes" id="UP000515153">
    <property type="component" value="Unplaced"/>
</dbReference>
<accession>A0A6P8BE98</accession>
<evidence type="ECO:0000313" key="2">
    <source>
        <dbReference type="Proteomes" id="UP000515153"/>
    </source>
</evidence>